<dbReference type="EMBL" id="PYWC01000010">
    <property type="protein sequence ID" value="PWW79167.1"/>
    <property type="molecule type" value="Genomic_DNA"/>
</dbReference>
<reference evidence="2 3" key="1">
    <citation type="submission" date="2018-03" db="EMBL/GenBank/DDBJ databases">
        <title>Genomes of Pezizomycetes fungi and the evolution of truffles.</title>
        <authorList>
            <person name="Murat C."/>
            <person name="Payen T."/>
            <person name="Noel B."/>
            <person name="Kuo A."/>
            <person name="Martin F.M."/>
        </authorList>
    </citation>
    <scope>NUCLEOTIDE SEQUENCE [LARGE SCALE GENOMIC DNA]</scope>
    <source>
        <strain evidence="2">091103-1</strain>
    </source>
</reference>
<keyword evidence="3" id="KW-1185">Reference proteome</keyword>
<evidence type="ECO:0000256" key="1">
    <source>
        <dbReference type="SAM" id="MobiDB-lite"/>
    </source>
</evidence>
<evidence type="ECO:0000313" key="3">
    <source>
        <dbReference type="Proteomes" id="UP000246991"/>
    </source>
</evidence>
<dbReference type="Proteomes" id="UP000246991">
    <property type="component" value="Unassembled WGS sequence"/>
</dbReference>
<feature type="compositionally biased region" description="Acidic residues" evidence="1">
    <location>
        <begin position="7"/>
        <end position="17"/>
    </location>
</feature>
<feature type="region of interest" description="Disordered" evidence="1">
    <location>
        <begin position="1"/>
        <end position="57"/>
    </location>
</feature>
<feature type="compositionally biased region" description="Basic residues" evidence="1">
    <location>
        <begin position="26"/>
        <end position="37"/>
    </location>
</feature>
<protein>
    <submittedName>
        <fullName evidence="2">Uncharacterized protein</fullName>
    </submittedName>
</protein>
<sequence>MSPTFLPDDDDGDDGDDEKGKENKEKKNKKRRRKKGNVRSSGKKQCERSKRERKGET</sequence>
<dbReference type="AlphaFoldDB" id="A0A317T0B5"/>
<feature type="non-terminal residue" evidence="2">
    <location>
        <position position="57"/>
    </location>
</feature>
<organism evidence="2 3">
    <name type="scientific">Tuber magnatum</name>
    <name type="common">white Piedmont truffle</name>
    <dbReference type="NCBI Taxonomy" id="42249"/>
    <lineage>
        <taxon>Eukaryota</taxon>
        <taxon>Fungi</taxon>
        <taxon>Dikarya</taxon>
        <taxon>Ascomycota</taxon>
        <taxon>Pezizomycotina</taxon>
        <taxon>Pezizomycetes</taxon>
        <taxon>Pezizales</taxon>
        <taxon>Tuberaceae</taxon>
        <taxon>Tuber</taxon>
    </lineage>
</organism>
<evidence type="ECO:0000313" key="2">
    <source>
        <dbReference type="EMBL" id="PWW79167.1"/>
    </source>
</evidence>
<gene>
    <name evidence="2" type="ORF">C7212DRAFT_303960</name>
</gene>
<name>A0A317T0B5_9PEZI</name>
<proteinExistence type="predicted"/>
<accession>A0A317T0B5</accession>
<comment type="caution">
    <text evidence="2">The sequence shown here is derived from an EMBL/GenBank/DDBJ whole genome shotgun (WGS) entry which is preliminary data.</text>
</comment>
<feature type="compositionally biased region" description="Basic and acidic residues" evidence="1">
    <location>
        <begin position="44"/>
        <end position="57"/>
    </location>
</feature>